<keyword evidence="3" id="KW-1185">Reference proteome</keyword>
<sequence>MRRAGRLKKVFVGKYPVVWEDDVSKSRHQKGTENKVNGMKKKWRPPSWKGSVHINKSTRNKKMDEIKTPLANNGSKETKHWFRSGHLAHAGD</sequence>
<proteinExistence type="predicted"/>
<evidence type="ECO:0000256" key="1">
    <source>
        <dbReference type="SAM" id="MobiDB-lite"/>
    </source>
</evidence>
<feature type="region of interest" description="Disordered" evidence="1">
    <location>
        <begin position="25"/>
        <end position="92"/>
    </location>
</feature>
<dbReference type="EMBL" id="JANPWB010000009">
    <property type="protein sequence ID" value="KAJ1151156.1"/>
    <property type="molecule type" value="Genomic_DNA"/>
</dbReference>
<name>A0AAV7RFC0_PLEWA</name>
<protein>
    <submittedName>
        <fullName evidence="2">Uncharacterized protein</fullName>
    </submittedName>
</protein>
<evidence type="ECO:0000313" key="2">
    <source>
        <dbReference type="EMBL" id="KAJ1151156.1"/>
    </source>
</evidence>
<evidence type="ECO:0000313" key="3">
    <source>
        <dbReference type="Proteomes" id="UP001066276"/>
    </source>
</evidence>
<accession>A0AAV7RFC0</accession>
<organism evidence="2 3">
    <name type="scientific">Pleurodeles waltl</name>
    <name type="common">Iberian ribbed newt</name>
    <dbReference type="NCBI Taxonomy" id="8319"/>
    <lineage>
        <taxon>Eukaryota</taxon>
        <taxon>Metazoa</taxon>
        <taxon>Chordata</taxon>
        <taxon>Craniata</taxon>
        <taxon>Vertebrata</taxon>
        <taxon>Euteleostomi</taxon>
        <taxon>Amphibia</taxon>
        <taxon>Batrachia</taxon>
        <taxon>Caudata</taxon>
        <taxon>Salamandroidea</taxon>
        <taxon>Salamandridae</taxon>
        <taxon>Pleurodelinae</taxon>
        <taxon>Pleurodeles</taxon>
    </lineage>
</organism>
<comment type="caution">
    <text evidence="2">The sequence shown here is derived from an EMBL/GenBank/DDBJ whole genome shotgun (WGS) entry which is preliminary data.</text>
</comment>
<dbReference type="AlphaFoldDB" id="A0AAV7RFC0"/>
<reference evidence="2" key="1">
    <citation type="journal article" date="2022" name="bioRxiv">
        <title>Sequencing and chromosome-scale assembly of the giantPleurodeles waltlgenome.</title>
        <authorList>
            <person name="Brown T."/>
            <person name="Elewa A."/>
            <person name="Iarovenko S."/>
            <person name="Subramanian E."/>
            <person name="Araus A.J."/>
            <person name="Petzold A."/>
            <person name="Susuki M."/>
            <person name="Suzuki K.-i.T."/>
            <person name="Hayashi T."/>
            <person name="Toyoda A."/>
            <person name="Oliveira C."/>
            <person name="Osipova E."/>
            <person name="Leigh N.D."/>
            <person name="Simon A."/>
            <person name="Yun M.H."/>
        </authorList>
    </citation>
    <scope>NUCLEOTIDE SEQUENCE</scope>
    <source>
        <strain evidence="2">20211129_DDA</strain>
        <tissue evidence="2">Liver</tissue>
    </source>
</reference>
<dbReference type="Proteomes" id="UP001066276">
    <property type="component" value="Chromosome 5"/>
</dbReference>
<gene>
    <name evidence="2" type="ORF">NDU88_003943</name>
</gene>